<dbReference type="InterPro" id="IPR050314">
    <property type="entry name" value="Glycosyl_Hydrlase_18"/>
</dbReference>
<dbReference type="GO" id="GO:0000272">
    <property type="term" value="P:polysaccharide catabolic process"/>
    <property type="evidence" value="ECO:0007669"/>
    <property type="project" value="UniProtKB-KW"/>
</dbReference>
<evidence type="ECO:0000256" key="8">
    <source>
        <dbReference type="RuleBase" id="RU000489"/>
    </source>
</evidence>
<evidence type="ECO:0000313" key="13">
    <source>
        <dbReference type="EMBL" id="AWW22487.1"/>
    </source>
</evidence>
<evidence type="ECO:0000256" key="6">
    <source>
        <dbReference type="ARBA" id="ARBA00023295"/>
    </source>
</evidence>
<dbReference type="OrthoDB" id="76388at2759"/>
<keyword evidence="7" id="KW-0624">Polysaccharide degradation</keyword>
<feature type="region of interest" description="Disordered" evidence="10">
    <location>
        <begin position="41"/>
        <end position="63"/>
    </location>
</feature>
<sequence length="480" mass="55107">MLRWFKVTKLQIKIWIIIILIAFIAEMCTVPKLFLDRLKHGKSKDRKPPQPPSDVPIVQDPSNITDGYSVGTYYSNWSPYKARNYKPSDLPFDSLTHVYYAFFAVNGRTGEIQPNDNWSDFELPMSKGVKGCIKELQKIKIESNHNFKTILSVGGWSNREAFKKISNSDDKVKTFVKSTVENMFKYGFDGIDLDWEFPEEDTDEPMVYLDMMKGIRKEMADLEERIFGPDDATGAHSHFQLSVATPAFEEKLNIMPISEMANYIDIWNMMCYDYHGEWSDLTGYHSNLYASHHSHKRNIKDRSTNATFSADAAIRIMIEKYNVPATRISLGMAAYGRGFTNVKTNDNNFLGKKYHGVGGESEGEPGIWLYNQLPIEGTTEEFDSNAVSAYCFDPKSKTFVGYDNVRSMSYKGKYIKDMNLQGGFWWEACGDSRSAERSLVNAFVKEVEPSNSFVSMFKNPKVREYHLQTYPKDYLTDLFK</sequence>
<reference evidence="13" key="2">
    <citation type="submission" date="2017-08" db="EMBL/GenBank/DDBJ databases">
        <title>Chitinases Cts1 and Cts2 modify the cell wall of Kluyveromyces marxianus.</title>
        <authorList>
            <person name="Liu G."/>
            <person name="Zhou C."/>
            <person name="Yuan Y."/>
        </authorList>
    </citation>
    <scope>NUCLEOTIDE SEQUENCE</scope>
    <source>
        <strain evidence="13">KM 0</strain>
    </source>
</reference>
<reference evidence="14 15" key="3">
    <citation type="submission" date="2019-11" db="EMBL/GenBank/DDBJ databases">
        <authorList>
            <person name="Lu H."/>
        </authorList>
    </citation>
    <scope>NUCLEOTIDE SEQUENCE [LARGE SCALE GENOMIC DNA]</scope>
    <source>
        <strain evidence="14 15">FIM1</strain>
    </source>
</reference>
<evidence type="ECO:0000256" key="11">
    <source>
        <dbReference type="SAM" id="Phobius"/>
    </source>
</evidence>
<gene>
    <name evidence="13" type="primary">CTS2</name>
    <name evidence="14" type="ORF">FIM1_1469</name>
</gene>
<dbReference type="GO" id="GO:0005576">
    <property type="term" value="C:extracellular region"/>
    <property type="evidence" value="ECO:0007669"/>
    <property type="project" value="TreeGrafter"/>
</dbReference>
<dbReference type="SUPFAM" id="SSF54556">
    <property type="entry name" value="Chitinase insertion domain"/>
    <property type="match status" value="1"/>
</dbReference>
<dbReference type="Gene3D" id="3.10.50.10">
    <property type="match status" value="1"/>
</dbReference>
<dbReference type="SMART" id="SM00636">
    <property type="entry name" value="Glyco_18"/>
    <property type="match status" value="1"/>
</dbReference>
<keyword evidence="11" id="KW-1133">Transmembrane helix</keyword>
<evidence type="ECO:0000256" key="1">
    <source>
        <dbReference type="ARBA" id="ARBA00000822"/>
    </source>
</evidence>
<organism evidence="13">
    <name type="scientific">Kluyveromyces marxianus</name>
    <name type="common">Yeast</name>
    <name type="synonym">Candida kefyr</name>
    <dbReference type="NCBI Taxonomy" id="4911"/>
    <lineage>
        <taxon>Eukaryota</taxon>
        <taxon>Fungi</taxon>
        <taxon>Dikarya</taxon>
        <taxon>Ascomycota</taxon>
        <taxon>Saccharomycotina</taxon>
        <taxon>Saccharomycetes</taxon>
        <taxon>Saccharomycetales</taxon>
        <taxon>Saccharomycetaceae</taxon>
        <taxon>Kluyveromyces</taxon>
    </lineage>
</organism>
<evidence type="ECO:0000256" key="10">
    <source>
        <dbReference type="SAM" id="MobiDB-lite"/>
    </source>
</evidence>
<dbReference type="PANTHER" id="PTHR11177:SF317">
    <property type="entry name" value="CHITINASE 12-RELATED"/>
    <property type="match status" value="1"/>
</dbReference>
<dbReference type="GO" id="GO:0008061">
    <property type="term" value="F:chitin binding"/>
    <property type="evidence" value="ECO:0007669"/>
    <property type="project" value="InterPro"/>
</dbReference>
<evidence type="ECO:0000259" key="12">
    <source>
        <dbReference type="PROSITE" id="PS51910"/>
    </source>
</evidence>
<evidence type="ECO:0000313" key="15">
    <source>
        <dbReference type="Proteomes" id="UP000422736"/>
    </source>
</evidence>
<evidence type="ECO:0000313" key="14">
    <source>
        <dbReference type="EMBL" id="QGN14798.1"/>
    </source>
</evidence>
<proteinExistence type="inferred from homology"/>
<dbReference type="PROSITE" id="PS01095">
    <property type="entry name" value="GH18_1"/>
    <property type="match status" value="1"/>
</dbReference>
<evidence type="ECO:0000256" key="9">
    <source>
        <dbReference type="RuleBase" id="RU004453"/>
    </source>
</evidence>
<dbReference type="AlphaFoldDB" id="A0A2Z4HVV4"/>
<comment type="similarity">
    <text evidence="9">Belongs to the glycosyl hydrolase 18 family.</text>
</comment>
<dbReference type="PROSITE" id="PS51910">
    <property type="entry name" value="GH18_2"/>
    <property type="match status" value="1"/>
</dbReference>
<dbReference type="InterPro" id="IPR029070">
    <property type="entry name" value="Chitinase_insertion_sf"/>
</dbReference>
<keyword evidence="3 8" id="KW-0378">Hydrolase</keyword>
<evidence type="ECO:0000256" key="2">
    <source>
        <dbReference type="ARBA" id="ARBA00012729"/>
    </source>
</evidence>
<evidence type="ECO:0000256" key="5">
    <source>
        <dbReference type="ARBA" id="ARBA00023277"/>
    </source>
</evidence>
<dbReference type="InterPro" id="IPR001223">
    <property type="entry name" value="Glyco_hydro18_cat"/>
</dbReference>
<dbReference type="GO" id="GO:0006032">
    <property type="term" value="P:chitin catabolic process"/>
    <property type="evidence" value="ECO:0007669"/>
    <property type="project" value="UniProtKB-KW"/>
</dbReference>
<protein>
    <recommendedName>
        <fullName evidence="2">chitinase</fullName>
        <ecNumber evidence="2">3.2.1.14</ecNumber>
    </recommendedName>
</protein>
<dbReference type="Proteomes" id="UP000422736">
    <property type="component" value="Chromosome 2"/>
</dbReference>
<keyword evidence="11" id="KW-0812">Transmembrane</keyword>
<dbReference type="CDD" id="cd06548">
    <property type="entry name" value="GH18_chitinase"/>
    <property type="match status" value="1"/>
</dbReference>
<name>A0A2Z4HVV4_KLUMA</name>
<dbReference type="InterPro" id="IPR011583">
    <property type="entry name" value="Chitinase_II/V-like_cat"/>
</dbReference>
<keyword evidence="15" id="KW-1185">Reference proteome</keyword>
<evidence type="ECO:0000256" key="7">
    <source>
        <dbReference type="ARBA" id="ARBA00023326"/>
    </source>
</evidence>
<dbReference type="EMBL" id="CP015055">
    <property type="protein sequence ID" value="QGN14798.1"/>
    <property type="molecule type" value="Genomic_DNA"/>
</dbReference>
<dbReference type="SUPFAM" id="SSF51445">
    <property type="entry name" value="(Trans)glycosidases"/>
    <property type="match status" value="1"/>
</dbReference>
<feature type="domain" description="GH18" evidence="12">
    <location>
        <begin position="68"/>
        <end position="450"/>
    </location>
</feature>
<dbReference type="InterPro" id="IPR001579">
    <property type="entry name" value="Glyco_hydro_18_chit_AS"/>
</dbReference>
<keyword evidence="6 8" id="KW-0326">Glycosidase</keyword>
<comment type="catalytic activity">
    <reaction evidence="1">
        <text>Random endo-hydrolysis of N-acetyl-beta-D-glucosaminide (1-&gt;4)-beta-linkages in chitin and chitodextrins.</text>
        <dbReference type="EC" id="3.2.1.14"/>
    </reaction>
</comment>
<dbReference type="VEuPathDB" id="FungiDB:KLMA_20612"/>
<dbReference type="EC" id="3.2.1.14" evidence="2"/>
<accession>A0A2Z4HVV4</accession>
<reference evidence="14 15" key="1">
    <citation type="submission" date="2016-03" db="EMBL/GenBank/DDBJ databases">
        <title>How can Kluyveromyces marxianus grow so fast - potential evolutionary course in Saccharomyces Complex revealed by comparative genomics.</title>
        <authorList>
            <person name="Mo W."/>
            <person name="Lu W."/>
            <person name="Yang X."/>
            <person name="Qi J."/>
            <person name="Lv H."/>
        </authorList>
    </citation>
    <scope>NUCLEOTIDE SEQUENCE [LARGE SCALE GENOMIC DNA]</scope>
    <source>
        <strain evidence="14 15">FIM1</strain>
    </source>
</reference>
<dbReference type="Gene3D" id="3.20.20.80">
    <property type="entry name" value="Glycosidases"/>
    <property type="match status" value="1"/>
</dbReference>
<feature type="transmembrane region" description="Helical" evidence="11">
    <location>
        <begin position="12"/>
        <end position="35"/>
    </location>
</feature>
<dbReference type="GO" id="GO:0008843">
    <property type="term" value="F:endochitinase activity"/>
    <property type="evidence" value="ECO:0007669"/>
    <property type="project" value="UniProtKB-EC"/>
</dbReference>
<evidence type="ECO:0000256" key="4">
    <source>
        <dbReference type="ARBA" id="ARBA00023024"/>
    </source>
</evidence>
<dbReference type="PANTHER" id="PTHR11177">
    <property type="entry name" value="CHITINASE"/>
    <property type="match status" value="1"/>
</dbReference>
<keyword evidence="4" id="KW-0146">Chitin degradation</keyword>
<dbReference type="EMBL" id="MF589504">
    <property type="protein sequence ID" value="AWW22487.1"/>
    <property type="molecule type" value="Genomic_DNA"/>
</dbReference>
<dbReference type="Pfam" id="PF00704">
    <property type="entry name" value="Glyco_hydro_18"/>
    <property type="match status" value="1"/>
</dbReference>
<keyword evidence="11" id="KW-0472">Membrane</keyword>
<keyword evidence="5" id="KW-0119">Carbohydrate metabolism</keyword>
<evidence type="ECO:0000256" key="3">
    <source>
        <dbReference type="ARBA" id="ARBA00022801"/>
    </source>
</evidence>
<dbReference type="InterPro" id="IPR017853">
    <property type="entry name" value="GH"/>
</dbReference>